<sequence length="84" mass="9844">MDQMSGVEEFLEFMFQTIQRPVRYRWGNNSALRRFGHCGREELTVNKPCLEPLLENPLVRWDIGPQPVMVYVVKAAFDIPSIIY</sequence>
<accession>I0IP19</accession>
<dbReference type="EMBL" id="AP012342">
    <property type="protein sequence ID" value="BAM07018.1"/>
    <property type="molecule type" value="Genomic_DNA"/>
</dbReference>
<reference evidence="2" key="2">
    <citation type="submission" date="2012-03" db="EMBL/GenBank/DDBJ databases">
        <title>The complete genome sequence of the pioneer microbe on fresh volcanic deposit, Leptospirillum ferrooxidans strain C2-3.</title>
        <authorList>
            <person name="Fujimura R."/>
            <person name="Sato Y."/>
            <person name="Nishizawa T."/>
            <person name="Nanba K."/>
            <person name="Oshima K."/>
            <person name="Hattori M."/>
            <person name="Kamijo T."/>
            <person name="Ohta H."/>
        </authorList>
    </citation>
    <scope>NUCLEOTIDE SEQUENCE [LARGE SCALE GENOMIC DNA]</scope>
    <source>
        <strain evidence="2">C2-3</strain>
    </source>
</reference>
<reference evidence="1 2" key="1">
    <citation type="journal article" date="2012" name="J. Bacteriol.">
        <title>Complete Genome Sequence of Leptospirillum ferrooxidans Strain C2-3, Isolated from a Fresh Volcanic Ash Deposit on the Island of Miyake, Japan.</title>
        <authorList>
            <person name="Fujimura R."/>
            <person name="Sato Y."/>
            <person name="Nishizawa T."/>
            <person name="Oshima K."/>
            <person name="Kim S.-W."/>
            <person name="Hattori M."/>
            <person name="Kamijo T."/>
            <person name="Ohta H."/>
        </authorList>
    </citation>
    <scope>NUCLEOTIDE SEQUENCE [LARGE SCALE GENOMIC DNA]</scope>
    <source>
        <strain evidence="1 2">C2-3</strain>
    </source>
</reference>
<protein>
    <submittedName>
        <fullName evidence="1">Uncharacterized protein</fullName>
    </submittedName>
</protein>
<name>I0IP19_LEPFC</name>
<dbReference type="HOGENOM" id="CLU_2523480_0_0_0"/>
<keyword evidence="2" id="KW-1185">Reference proteome</keyword>
<dbReference type="KEGG" id="lfc:LFE_1335"/>
<proteinExistence type="predicted"/>
<evidence type="ECO:0000313" key="1">
    <source>
        <dbReference type="EMBL" id="BAM07018.1"/>
    </source>
</evidence>
<gene>
    <name evidence="1" type="ordered locus">LFE_1335</name>
</gene>
<evidence type="ECO:0000313" key="2">
    <source>
        <dbReference type="Proteomes" id="UP000007382"/>
    </source>
</evidence>
<dbReference type="AlphaFoldDB" id="I0IP19"/>
<organism evidence="1 2">
    <name type="scientific">Leptospirillum ferrooxidans (strain C2-3)</name>
    <dbReference type="NCBI Taxonomy" id="1162668"/>
    <lineage>
        <taxon>Bacteria</taxon>
        <taxon>Pseudomonadati</taxon>
        <taxon>Nitrospirota</taxon>
        <taxon>Nitrospiria</taxon>
        <taxon>Nitrospirales</taxon>
        <taxon>Nitrospiraceae</taxon>
        <taxon>Leptospirillum</taxon>
    </lineage>
</organism>
<dbReference type="Proteomes" id="UP000007382">
    <property type="component" value="Chromosome"/>
</dbReference>